<dbReference type="Proteomes" id="UP001205998">
    <property type="component" value="Unassembled WGS sequence"/>
</dbReference>
<feature type="region of interest" description="Disordered" evidence="1">
    <location>
        <begin position="664"/>
        <end position="698"/>
    </location>
</feature>
<dbReference type="AlphaFoldDB" id="A0AAD5FK62"/>
<dbReference type="InterPro" id="IPR050951">
    <property type="entry name" value="Retrovirus_Pol_polyprotein"/>
</dbReference>
<feature type="compositionally biased region" description="Basic and acidic residues" evidence="1">
    <location>
        <begin position="687"/>
        <end position="698"/>
    </location>
</feature>
<evidence type="ECO:0000256" key="1">
    <source>
        <dbReference type="SAM" id="MobiDB-lite"/>
    </source>
</evidence>
<dbReference type="GO" id="GO:0003676">
    <property type="term" value="F:nucleic acid binding"/>
    <property type="evidence" value="ECO:0007669"/>
    <property type="project" value="InterPro"/>
</dbReference>
<accession>A0AAD5FK62</accession>
<dbReference type="InterPro" id="IPR036397">
    <property type="entry name" value="RNaseH_sf"/>
</dbReference>
<dbReference type="Pfam" id="PF00665">
    <property type="entry name" value="rve"/>
    <property type="match status" value="1"/>
</dbReference>
<sequence>MADNELFQIAKSQGPVSGVDQSCLAPMGEEACFDYISSFMHNTGAQVSMIDRDWKNKYLPDTIVNPLSEIFQDGENLKVCAVNGDMIPFDGWISLTVNLMGNENPALSVTVPFVVSSLTLERPLLGFNVLEEMIQAQPEQLVPTFTTLLCNAMLISTDKAQLLVSFIQASKPSVQCGHIRNGRQDVAIPAGQVAWIKWQFPPSMDSTDSAFLFEPDDNALLADLDVGDNNPLTYVLGTTKLNAVGHRWVGELSDFIFDIKYRPRKSNVDADTLSPLPLDIETYEMTCTGEVTDEAIKSKSKDVAWVAALNMTSSKPLQQSHSNILPINHEGLVRAQQENKAINQIRELKRSVRGAAQKLLHEWKRDLHLARERFYWPFMAKEIEDYVTRKCPCIKAKKPTTQIRAPMGSITSSFPLEIVCIDYLHLEASSGGYEYILEVLDHFTRFAQAYPTKNKSGKTAAKHLFSDFIPCFGYTAKLHHDQGREFENKLFQPLQQLSGVAHSGTTPYQPQENPAERPNRTILQMLRTLTERKNTYIASQSLAAGELLTPQHHRTSYQTYHWKESMHSKTRATQMGTNKGDNSDSDDEYNQGYWLRTPSVTQEAGPPTHPEKSTSPQRNLCAAPEPVCSTPFTVPEYSLSFILAPSESKTTPGTDKVLHNLTRPMEENGGNQYVEPSTESRPLTHLVEQDHTELRSRN</sequence>
<dbReference type="GO" id="GO:0015074">
    <property type="term" value="P:DNA integration"/>
    <property type="evidence" value="ECO:0007669"/>
    <property type="project" value="InterPro"/>
</dbReference>
<dbReference type="SUPFAM" id="SSF53098">
    <property type="entry name" value="Ribonuclease H-like"/>
    <property type="match status" value="1"/>
</dbReference>
<gene>
    <name evidence="3" type="ORF">C0J50_22065</name>
</gene>
<evidence type="ECO:0000313" key="4">
    <source>
        <dbReference type="Proteomes" id="UP001205998"/>
    </source>
</evidence>
<dbReference type="PROSITE" id="PS50994">
    <property type="entry name" value="INTEGRASE"/>
    <property type="match status" value="1"/>
</dbReference>
<dbReference type="InterPro" id="IPR001584">
    <property type="entry name" value="Integrase_cat-core"/>
</dbReference>
<organism evidence="3 4">
    <name type="scientific">Silurus asotus</name>
    <name type="common">Amur catfish</name>
    <name type="synonym">Parasilurus asotus</name>
    <dbReference type="NCBI Taxonomy" id="30991"/>
    <lineage>
        <taxon>Eukaryota</taxon>
        <taxon>Metazoa</taxon>
        <taxon>Chordata</taxon>
        <taxon>Craniata</taxon>
        <taxon>Vertebrata</taxon>
        <taxon>Euteleostomi</taxon>
        <taxon>Actinopterygii</taxon>
        <taxon>Neopterygii</taxon>
        <taxon>Teleostei</taxon>
        <taxon>Ostariophysi</taxon>
        <taxon>Siluriformes</taxon>
        <taxon>Siluridae</taxon>
        <taxon>Silurus</taxon>
    </lineage>
</organism>
<comment type="caution">
    <text evidence="3">The sequence shown here is derived from an EMBL/GenBank/DDBJ whole genome shotgun (WGS) entry which is preliminary data.</text>
</comment>
<proteinExistence type="predicted"/>
<dbReference type="PANTHER" id="PTHR37984">
    <property type="entry name" value="PROTEIN CBG26694"/>
    <property type="match status" value="1"/>
</dbReference>
<protein>
    <recommendedName>
        <fullName evidence="2">Integrase catalytic domain-containing protein</fullName>
    </recommendedName>
</protein>
<name>A0AAD5FK62_SILAS</name>
<evidence type="ECO:0000313" key="3">
    <source>
        <dbReference type="EMBL" id="KAI5618477.1"/>
    </source>
</evidence>
<dbReference type="Gene3D" id="3.30.420.10">
    <property type="entry name" value="Ribonuclease H-like superfamily/Ribonuclease H"/>
    <property type="match status" value="1"/>
</dbReference>
<dbReference type="PANTHER" id="PTHR37984:SF15">
    <property type="entry name" value="INTEGRASE CATALYTIC DOMAIN-CONTAINING PROTEIN"/>
    <property type="match status" value="1"/>
</dbReference>
<feature type="compositionally biased region" description="Polar residues" evidence="1">
    <location>
        <begin position="669"/>
        <end position="681"/>
    </location>
</feature>
<dbReference type="InterPro" id="IPR012337">
    <property type="entry name" value="RNaseH-like_sf"/>
</dbReference>
<evidence type="ECO:0000259" key="2">
    <source>
        <dbReference type="PROSITE" id="PS50994"/>
    </source>
</evidence>
<reference evidence="3" key="1">
    <citation type="submission" date="2018-07" db="EMBL/GenBank/DDBJ databases">
        <title>Comparative genomics of catfishes provides insights into carnivory and benthic adaptation.</title>
        <authorList>
            <person name="Zhang Y."/>
            <person name="Wang D."/>
            <person name="Peng Z."/>
            <person name="Zheng S."/>
            <person name="Shao F."/>
            <person name="Tao W."/>
        </authorList>
    </citation>
    <scope>NUCLEOTIDE SEQUENCE</scope>
    <source>
        <strain evidence="3">Chongqing</strain>
    </source>
</reference>
<feature type="domain" description="Integrase catalytic" evidence="2">
    <location>
        <begin position="411"/>
        <end position="529"/>
    </location>
</feature>
<dbReference type="EMBL" id="MU551695">
    <property type="protein sequence ID" value="KAI5618477.1"/>
    <property type="molecule type" value="Genomic_DNA"/>
</dbReference>
<feature type="region of interest" description="Disordered" evidence="1">
    <location>
        <begin position="559"/>
        <end position="620"/>
    </location>
</feature>
<keyword evidence="4" id="KW-1185">Reference proteome</keyword>
<feature type="compositionally biased region" description="Polar residues" evidence="1">
    <location>
        <begin position="571"/>
        <end position="580"/>
    </location>
</feature>